<protein>
    <submittedName>
        <fullName evidence="3">MATE family efflux transporter</fullName>
    </submittedName>
</protein>
<gene>
    <name evidence="3" type="ORF">WDJ50_09465</name>
</gene>
<feature type="transmembrane region" description="Helical" evidence="2">
    <location>
        <begin position="365"/>
        <end position="385"/>
    </location>
</feature>
<dbReference type="NCBIfam" id="TIGR00797">
    <property type="entry name" value="matE"/>
    <property type="match status" value="1"/>
</dbReference>
<reference evidence="3" key="1">
    <citation type="submission" date="2024-03" db="EMBL/GenBank/DDBJ databases">
        <title>Deinococcus weizhi sp. nov., isolated from human skin.</title>
        <authorList>
            <person name="Wei Z."/>
            <person name="Tian F."/>
            <person name="Yang C."/>
            <person name="Xin L.T."/>
            <person name="Wen Z.J."/>
            <person name="Lan K.C."/>
            <person name="Yu L."/>
            <person name="Zhe W."/>
            <person name="Dan F.D."/>
            <person name="Jun W."/>
            <person name="Rui Z."/>
            <person name="Yong X.J."/>
            <person name="Ting Y."/>
            <person name="Wei X."/>
            <person name="Xu Z.G."/>
            <person name="Xin Z."/>
            <person name="Dong F.G."/>
            <person name="Ni X.M."/>
            <person name="Zheng M.G."/>
            <person name="Chun Y."/>
            <person name="Qian W.X."/>
        </authorList>
    </citation>
    <scope>NUCLEOTIDE SEQUENCE</scope>
    <source>
        <strain evidence="3">VB142</strain>
    </source>
</reference>
<evidence type="ECO:0000256" key="1">
    <source>
        <dbReference type="ARBA" id="ARBA00022448"/>
    </source>
</evidence>
<dbReference type="CDD" id="cd13131">
    <property type="entry name" value="MATE_NorM_like"/>
    <property type="match status" value="1"/>
</dbReference>
<feature type="transmembrane region" description="Helical" evidence="2">
    <location>
        <begin position="406"/>
        <end position="428"/>
    </location>
</feature>
<dbReference type="GO" id="GO:0042910">
    <property type="term" value="F:xenobiotic transmembrane transporter activity"/>
    <property type="evidence" value="ECO:0007669"/>
    <property type="project" value="InterPro"/>
</dbReference>
<feature type="transmembrane region" description="Helical" evidence="2">
    <location>
        <begin position="68"/>
        <end position="86"/>
    </location>
</feature>
<dbReference type="PANTHER" id="PTHR43298">
    <property type="entry name" value="MULTIDRUG RESISTANCE PROTEIN NORM-RELATED"/>
    <property type="match status" value="1"/>
</dbReference>
<dbReference type="InterPro" id="IPR050222">
    <property type="entry name" value="MATE_MdtK"/>
</dbReference>
<feature type="transmembrane region" description="Helical" evidence="2">
    <location>
        <begin position="434"/>
        <end position="455"/>
    </location>
</feature>
<feature type="transmembrane region" description="Helical" evidence="2">
    <location>
        <begin position="254"/>
        <end position="277"/>
    </location>
</feature>
<keyword evidence="2" id="KW-0472">Membrane</keyword>
<evidence type="ECO:0000313" key="3">
    <source>
        <dbReference type="EMBL" id="WYF43647.1"/>
    </source>
</evidence>
<dbReference type="GO" id="GO:0015297">
    <property type="term" value="F:antiporter activity"/>
    <property type="evidence" value="ECO:0007669"/>
    <property type="project" value="InterPro"/>
</dbReference>
<dbReference type="Pfam" id="PF01554">
    <property type="entry name" value="MatE"/>
    <property type="match status" value="2"/>
</dbReference>
<keyword evidence="2" id="KW-0812">Transmembrane</keyword>
<feature type="transmembrane region" description="Helical" evidence="2">
    <location>
        <begin position="203"/>
        <end position="224"/>
    </location>
</feature>
<evidence type="ECO:0000256" key="2">
    <source>
        <dbReference type="SAM" id="Phobius"/>
    </source>
</evidence>
<dbReference type="AlphaFoldDB" id="A0AAU6Q075"/>
<dbReference type="InterPro" id="IPR002528">
    <property type="entry name" value="MATE_fam"/>
</dbReference>
<feature type="transmembrane region" description="Helical" evidence="2">
    <location>
        <begin position="34"/>
        <end position="56"/>
    </location>
</feature>
<dbReference type="GO" id="GO:0005886">
    <property type="term" value="C:plasma membrane"/>
    <property type="evidence" value="ECO:0007669"/>
    <property type="project" value="TreeGrafter"/>
</dbReference>
<accession>A0AAU6Q075</accession>
<feature type="transmembrane region" description="Helical" evidence="2">
    <location>
        <begin position="327"/>
        <end position="345"/>
    </location>
</feature>
<keyword evidence="1" id="KW-0813">Transport</keyword>
<keyword evidence="2" id="KW-1133">Transmembrane helix</keyword>
<proteinExistence type="predicted"/>
<dbReference type="EMBL" id="CP149782">
    <property type="protein sequence ID" value="WYF43647.1"/>
    <property type="molecule type" value="Genomic_DNA"/>
</dbReference>
<name>A0AAU6Q075_9DEIO</name>
<dbReference type="RefSeq" id="WP_339094495.1">
    <property type="nucleotide sequence ID" value="NZ_CP149782.1"/>
</dbReference>
<organism evidence="3">
    <name type="scientific">Deinococcus sp. VB142</name>
    <dbReference type="NCBI Taxonomy" id="3112952"/>
    <lineage>
        <taxon>Bacteria</taxon>
        <taxon>Thermotogati</taxon>
        <taxon>Deinococcota</taxon>
        <taxon>Deinococci</taxon>
        <taxon>Deinococcales</taxon>
        <taxon>Deinococcaceae</taxon>
        <taxon>Deinococcus</taxon>
    </lineage>
</organism>
<feature type="transmembrane region" description="Helical" evidence="2">
    <location>
        <begin position="289"/>
        <end position="307"/>
    </location>
</feature>
<feature type="transmembrane region" description="Helical" evidence="2">
    <location>
        <begin position="107"/>
        <end position="129"/>
    </location>
</feature>
<sequence>MSTPPLSDLPMSATSAPPSSSAELRALLRLAGPVVLSQFAANALALIATAVIGRLGARELAAAAYANASYYLIYMLAVGVMLSVAPRVAQAFGAGDGPGVARALRGGLLLATLLTAVTLPVMWGLSLLLPRLAPAGVDAGLVATYLRVYSLGMLPNLAFVALRGTLEGTGRPQAVTLTALVGVAWAALAAPALAFGWGPLPRLGLAGAAGASASAAWLMAALLWKQAHDSAGAGQVAALTSPQLRQEARALFRLGWPIGLTLGAEGGMFSVTTLLMARFGPEVLAAHNVTMQAITALFMVPLGIASATGVRVGQEAGAERLTHARRAGLVGLGLSSAVMLGFAAFELLAPRVVFSVFVNVNDPANAGLLATATGFLGIAALFQLLDGLQVTANGALRGLQDTRFPLVVSLLAYWVVGLGLGSWLAFGLHLGARGLWFGLTAGLTCAALGLVGRFLKLSGRRGG</sequence>
<dbReference type="PANTHER" id="PTHR43298:SF2">
    <property type="entry name" value="FMN_FAD EXPORTER YEEO-RELATED"/>
    <property type="match status" value="1"/>
</dbReference>
<feature type="transmembrane region" description="Helical" evidence="2">
    <location>
        <begin position="174"/>
        <end position="197"/>
    </location>
</feature>